<protein>
    <submittedName>
        <fullName evidence="1">Serine palmitoyltransferase 2</fullName>
    </submittedName>
</protein>
<dbReference type="VEuPathDB" id="FungiDB:GGTG_08947"/>
<reference evidence="2" key="4">
    <citation type="journal article" date="2015" name="G3 (Bethesda)">
        <title>Genome sequences of three phytopathogenic species of the Magnaporthaceae family of fungi.</title>
        <authorList>
            <person name="Okagaki L.H."/>
            <person name="Nunes C.C."/>
            <person name="Sailsbery J."/>
            <person name="Clay B."/>
            <person name="Brown D."/>
            <person name="John T."/>
            <person name="Oh Y."/>
            <person name="Young N."/>
            <person name="Fitzgerald M."/>
            <person name="Haas B.J."/>
            <person name="Zeng Q."/>
            <person name="Young S."/>
            <person name="Adiconis X."/>
            <person name="Fan L."/>
            <person name="Levin J.Z."/>
            <person name="Mitchell T.K."/>
            <person name="Okubara P.A."/>
            <person name="Farman M.L."/>
            <person name="Kohn L.M."/>
            <person name="Birren B."/>
            <person name="Ma L.-J."/>
            <person name="Dean R.A."/>
        </authorList>
    </citation>
    <scope>NUCLEOTIDE SEQUENCE</scope>
    <source>
        <strain evidence="2">R3-111a-1</strain>
    </source>
</reference>
<dbReference type="GeneID" id="20349405"/>
<reference evidence="1" key="2">
    <citation type="submission" date="2010-07" db="EMBL/GenBank/DDBJ databases">
        <authorList>
            <consortium name="The Broad Institute Genome Sequencing Platform"/>
            <consortium name="Broad Institute Genome Sequencing Center for Infectious Disease"/>
            <person name="Ma L.-J."/>
            <person name="Dead R."/>
            <person name="Young S."/>
            <person name="Zeng Q."/>
            <person name="Koehrsen M."/>
            <person name="Alvarado L."/>
            <person name="Berlin A."/>
            <person name="Chapman S.B."/>
            <person name="Chen Z."/>
            <person name="Freedman E."/>
            <person name="Gellesch M."/>
            <person name="Goldberg J."/>
            <person name="Griggs A."/>
            <person name="Gujja S."/>
            <person name="Heilman E.R."/>
            <person name="Heiman D."/>
            <person name="Hepburn T."/>
            <person name="Howarth C."/>
            <person name="Jen D."/>
            <person name="Larson L."/>
            <person name="Mehta T."/>
            <person name="Neiman D."/>
            <person name="Pearson M."/>
            <person name="Roberts A."/>
            <person name="Saif S."/>
            <person name="Shea T."/>
            <person name="Shenoy N."/>
            <person name="Sisk P."/>
            <person name="Stolte C."/>
            <person name="Sykes S."/>
            <person name="Walk T."/>
            <person name="White J."/>
            <person name="Yandava C."/>
            <person name="Haas B."/>
            <person name="Nusbaum C."/>
            <person name="Birren B."/>
        </authorList>
    </citation>
    <scope>NUCLEOTIDE SEQUENCE</scope>
    <source>
        <strain evidence="1">R3-111a-1</strain>
    </source>
</reference>
<reference evidence="2" key="5">
    <citation type="submission" date="2018-04" db="UniProtKB">
        <authorList>
            <consortium name="EnsemblFungi"/>
        </authorList>
    </citation>
    <scope>IDENTIFICATION</scope>
    <source>
        <strain evidence="2">R3-111a-1</strain>
    </source>
</reference>
<reference evidence="1" key="3">
    <citation type="submission" date="2010-09" db="EMBL/GenBank/DDBJ databases">
        <title>Annotation of Gaeumannomyces graminis var. tritici R3-111a-1.</title>
        <authorList>
            <consortium name="The Broad Institute Genome Sequencing Platform"/>
            <person name="Ma L.-J."/>
            <person name="Dead R."/>
            <person name="Young S.K."/>
            <person name="Zeng Q."/>
            <person name="Gargeya S."/>
            <person name="Fitzgerald M."/>
            <person name="Haas B."/>
            <person name="Abouelleil A."/>
            <person name="Alvarado L."/>
            <person name="Arachchi H.M."/>
            <person name="Berlin A."/>
            <person name="Brown A."/>
            <person name="Chapman S.B."/>
            <person name="Chen Z."/>
            <person name="Dunbar C."/>
            <person name="Freedman E."/>
            <person name="Gearin G."/>
            <person name="Gellesch M."/>
            <person name="Goldberg J."/>
            <person name="Griggs A."/>
            <person name="Gujja S."/>
            <person name="Heiman D."/>
            <person name="Howarth C."/>
            <person name="Larson L."/>
            <person name="Lui A."/>
            <person name="MacDonald P.J.P."/>
            <person name="Mehta T."/>
            <person name="Montmayeur A."/>
            <person name="Murphy C."/>
            <person name="Neiman D."/>
            <person name="Pearson M."/>
            <person name="Priest M."/>
            <person name="Roberts A."/>
            <person name="Saif S."/>
            <person name="Shea T."/>
            <person name="Shenoy N."/>
            <person name="Sisk P."/>
            <person name="Stolte C."/>
            <person name="Sykes S."/>
            <person name="Yandava C."/>
            <person name="Wortman J."/>
            <person name="Nusbaum C."/>
            <person name="Birren B."/>
        </authorList>
    </citation>
    <scope>NUCLEOTIDE SEQUENCE</scope>
    <source>
        <strain evidence="1">R3-111a-1</strain>
    </source>
</reference>
<gene>
    <name evidence="2" type="primary">20349405</name>
    <name evidence="1" type="ORF">GGTG_08947</name>
</gene>
<organism evidence="1">
    <name type="scientific">Gaeumannomyces tritici (strain R3-111a-1)</name>
    <name type="common">Wheat and barley take-all root rot fungus</name>
    <name type="synonym">Gaeumannomyces graminis var. tritici</name>
    <dbReference type="NCBI Taxonomy" id="644352"/>
    <lineage>
        <taxon>Eukaryota</taxon>
        <taxon>Fungi</taxon>
        <taxon>Dikarya</taxon>
        <taxon>Ascomycota</taxon>
        <taxon>Pezizomycotina</taxon>
        <taxon>Sordariomycetes</taxon>
        <taxon>Sordariomycetidae</taxon>
        <taxon>Magnaporthales</taxon>
        <taxon>Magnaporthaceae</taxon>
        <taxon>Gaeumannomyces</taxon>
    </lineage>
</organism>
<accession>J3P607</accession>
<dbReference type="AlphaFoldDB" id="J3P607"/>
<keyword evidence="3" id="KW-1185">Reference proteome</keyword>
<dbReference type="OrthoDB" id="2382073at2759"/>
<evidence type="ECO:0000313" key="1">
    <source>
        <dbReference type="EMBL" id="EJT75109.1"/>
    </source>
</evidence>
<evidence type="ECO:0000313" key="2">
    <source>
        <dbReference type="EnsemblFungi" id="EJT75109"/>
    </source>
</evidence>
<proteinExistence type="predicted"/>
<dbReference type="eggNOG" id="KOG1357">
    <property type="taxonomic scope" value="Eukaryota"/>
</dbReference>
<name>J3P607_GAET3</name>
<dbReference type="RefSeq" id="XP_009225053.1">
    <property type="nucleotide sequence ID" value="XM_009226789.1"/>
</dbReference>
<keyword evidence="1" id="KW-0808">Transferase</keyword>
<dbReference type="EnsemblFungi" id="EJT75109">
    <property type="protein sequence ID" value="EJT75109"/>
    <property type="gene ID" value="GGTG_08947"/>
</dbReference>
<evidence type="ECO:0000313" key="3">
    <source>
        <dbReference type="Proteomes" id="UP000006039"/>
    </source>
</evidence>
<dbReference type="EMBL" id="GL385398">
    <property type="protein sequence ID" value="EJT75109.1"/>
    <property type="molecule type" value="Genomic_DNA"/>
</dbReference>
<dbReference type="GO" id="GO:0016740">
    <property type="term" value="F:transferase activity"/>
    <property type="evidence" value="ECO:0007669"/>
    <property type="project" value="UniProtKB-KW"/>
</dbReference>
<reference evidence="3" key="1">
    <citation type="submission" date="2010-07" db="EMBL/GenBank/DDBJ databases">
        <title>The genome sequence of Gaeumannomyces graminis var. tritici strain R3-111a-1.</title>
        <authorList>
            <consortium name="The Broad Institute Genome Sequencing Platform"/>
            <person name="Ma L.-J."/>
            <person name="Dead R."/>
            <person name="Young S."/>
            <person name="Zeng Q."/>
            <person name="Koehrsen M."/>
            <person name="Alvarado L."/>
            <person name="Berlin A."/>
            <person name="Chapman S.B."/>
            <person name="Chen Z."/>
            <person name="Freedman E."/>
            <person name="Gellesch M."/>
            <person name="Goldberg J."/>
            <person name="Griggs A."/>
            <person name="Gujja S."/>
            <person name="Heilman E.R."/>
            <person name="Heiman D."/>
            <person name="Hepburn T."/>
            <person name="Howarth C."/>
            <person name="Jen D."/>
            <person name="Larson L."/>
            <person name="Mehta T."/>
            <person name="Neiman D."/>
            <person name="Pearson M."/>
            <person name="Roberts A."/>
            <person name="Saif S."/>
            <person name="Shea T."/>
            <person name="Shenoy N."/>
            <person name="Sisk P."/>
            <person name="Stolte C."/>
            <person name="Sykes S."/>
            <person name="Walk T."/>
            <person name="White J."/>
            <person name="Yandava C."/>
            <person name="Haas B."/>
            <person name="Nusbaum C."/>
            <person name="Birren B."/>
        </authorList>
    </citation>
    <scope>NUCLEOTIDE SEQUENCE [LARGE SCALE GENOMIC DNA]</scope>
    <source>
        <strain evidence="3">R3-111a-1</strain>
    </source>
</reference>
<sequence>MPGTSAGSHKPPQVSQVGKLQELVYLGMTRLQIILFSSPMTRALHSSPSSSKSSSPWSGHKHGPHSAAGLFNSHYVEPMFLWWGLNTCVLLGPAVGLVSVKDSDDSTQAGCLNGASHNYAGSYLLSERAEALHKLCLDVLPVTLDLGVLLDAVHQSSLATRAFYTFGIHYAQ</sequence>
<dbReference type="Proteomes" id="UP000006039">
    <property type="component" value="Unassembled WGS sequence"/>
</dbReference>
<dbReference type="STRING" id="644352.J3P607"/>
<dbReference type="HOGENOM" id="CLU_1555349_0_0_1"/>